<proteinExistence type="inferred from homology"/>
<keyword evidence="3" id="KW-0653">Protein transport</keyword>
<dbReference type="OMA" id="QMRNMAN"/>
<comment type="caution">
    <text evidence="5">The sequence shown here is derived from an EMBL/GenBank/DDBJ whole genome shotgun (WGS) entry which is preliminary data.</text>
</comment>
<evidence type="ECO:0000256" key="3">
    <source>
        <dbReference type="ARBA" id="ARBA00022927"/>
    </source>
</evidence>
<gene>
    <name evidence="5" type="ORF">CBR_g52325</name>
</gene>
<dbReference type="InterPro" id="IPR000225">
    <property type="entry name" value="Armadillo"/>
</dbReference>
<evidence type="ECO:0000256" key="2">
    <source>
        <dbReference type="ARBA" id="ARBA00022448"/>
    </source>
</evidence>
<dbReference type="OrthoDB" id="29145at2759"/>
<comment type="similarity">
    <text evidence="1">Belongs to the importin alpha family.</text>
</comment>
<dbReference type="Gene3D" id="1.25.10.10">
    <property type="entry name" value="Leucine-rich Repeat Variant"/>
    <property type="match status" value="1"/>
</dbReference>
<sequence length="652" mass="67951">MADLSFGGEGSFTGGEGSWGPGRTPQRRAPLLASVGPIAAARRRNQAAIIGKERREALMRAKRICRGIVKDEEGVEDVVEMGDKGEGVEIDEEEAERLAGETVVQAVEELRALVKGAAPSGAAAGVPTIGKVTGGGGDTARLRVQALQKLRVQLSSGSFPPVTPAVRAGVIPLLIECLKFGSREEQLVEAAWCVTNIASGDSENTVAALAAAPLLIAHLGDKSPMPVAEQCAWALGNMAGEGPEVRAVLLANGALRPLARLMGVMRPSSVARTSAWVMSNLIKGPDPSAAMELMKVRGMMELLISALSKGDTDLVVEVAWVLTYVTSMLDPQVPRLIEAGLLPPLLRHLVSASTPGLLTPVVRTIGNIVAGENSRTDAVLVAGAEIPGGLIGGLVRCLESEHRILQKEAAWVLSNIAGGTVAHKEAVFSGGAMPPLLHLLATAAFDVRKEVAYVIGNVCVMPAAAAAAAAAVATKVGHSPSAGEVEEMAMAAAAAHNPSQPDVLVNHLVSVVDRGCVPGFIALVRSLDIEAAKLGLQFLELVLRAMPDRRGPQVVEKEDGIEAMESLQNHSNDELRAMSNHLIDKFFGEDYGLEEEYGVGAVVGGGGGFGNIEKGDDIMGGGGYPPWRTGGRSTSNERGVDPMGGGMDMMRT</sequence>
<dbReference type="STRING" id="69332.A0A388K6S0"/>
<evidence type="ECO:0008006" key="7">
    <source>
        <dbReference type="Google" id="ProtNLM"/>
    </source>
</evidence>
<protein>
    <recommendedName>
        <fullName evidence="7">Importin subunit alpha</fullName>
    </recommendedName>
</protein>
<organism evidence="5 6">
    <name type="scientific">Chara braunii</name>
    <name type="common">Braun's stonewort</name>
    <dbReference type="NCBI Taxonomy" id="69332"/>
    <lineage>
        <taxon>Eukaryota</taxon>
        <taxon>Viridiplantae</taxon>
        <taxon>Streptophyta</taxon>
        <taxon>Charophyceae</taxon>
        <taxon>Charales</taxon>
        <taxon>Characeae</taxon>
        <taxon>Chara</taxon>
    </lineage>
</organism>
<feature type="region of interest" description="Disordered" evidence="4">
    <location>
        <begin position="1"/>
        <end position="28"/>
    </location>
</feature>
<accession>A0A388K6S0</accession>
<feature type="compositionally biased region" description="Gly residues" evidence="4">
    <location>
        <begin position="642"/>
        <end position="652"/>
    </location>
</feature>
<evidence type="ECO:0000313" key="6">
    <source>
        <dbReference type="Proteomes" id="UP000265515"/>
    </source>
</evidence>
<reference evidence="5 6" key="1">
    <citation type="journal article" date="2018" name="Cell">
        <title>The Chara Genome: Secondary Complexity and Implications for Plant Terrestrialization.</title>
        <authorList>
            <person name="Nishiyama T."/>
            <person name="Sakayama H."/>
            <person name="Vries J.D."/>
            <person name="Buschmann H."/>
            <person name="Saint-Marcoux D."/>
            <person name="Ullrich K.K."/>
            <person name="Haas F.B."/>
            <person name="Vanderstraeten L."/>
            <person name="Becker D."/>
            <person name="Lang D."/>
            <person name="Vosolsobe S."/>
            <person name="Rombauts S."/>
            <person name="Wilhelmsson P.K.I."/>
            <person name="Janitza P."/>
            <person name="Kern R."/>
            <person name="Heyl A."/>
            <person name="Rumpler F."/>
            <person name="Villalobos L.I.A.C."/>
            <person name="Clay J.M."/>
            <person name="Skokan R."/>
            <person name="Toyoda A."/>
            <person name="Suzuki Y."/>
            <person name="Kagoshima H."/>
            <person name="Schijlen E."/>
            <person name="Tajeshwar N."/>
            <person name="Catarino B."/>
            <person name="Hetherington A.J."/>
            <person name="Saltykova A."/>
            <person name="Bonnot C."/>
            <person name="Breuninger H."/>
            <person name="Symeonidi A."/>
            <person name="Radhakrishnan G.V."/>
            <person name="Van Nieuwerburgh F."/>
            <person name="Deforce D."/>
            <person name="Chang C."/>
            <person name="Karol K.G."/>
            <person name="Hedrich R."/>
            <person name="Ulvskov P."/>
            <person name="Glockner G."/>
            <person name="Delwiche C.F."/>
            <person name="Petrasek J."/>
            <person name="Van de Peer Y."/>
            <person name="Friml J."/>
            <person name="Beilby M."/>
            <person name="Dolan L."/>
            <person name="Kohara Y."/>
            <person name="Sugano S."/>
            <person name="Fujiyama A."/>
            <person name="Delaux P.-M."/>
            <person name="Quint M."/>
            <person name="TheiBen G."/>
            <person name="Hagemann M."/>
            <person name="Harholt J."/>
            <person name="Dunand C."/>
            <person name="Zachgo S."/>
            <person name="Langdale J."/>
            <person name="Maumus F."/>
            <person name="Straeten D.V.D."/>
            <person name="Gould S.B."/>
            <person name="Rensing S.A."/>
        </authorList>
    </citation>
    <scope>NUCLEOTIDE SEQUENCE [LARGE SCALE GENOMIC DNA]</scope>
    <source>
        <strain evidence="5 6">S276</strain>
    </source>
</reference>
<dbReference type="SUPFAM" id="SSF48371">
    <property type="entry name" value="ARM repeat"/>
    <property type="match status" value="1"/>
</dbReference>
<dbReference type="InterPro" id="IPR016024">
    <property type="entry name" value="ARM-type_fold"/>
</dbReference>
<dbReference type="InterPro" id="IPR011989">
    <property type="entry name" value="ARM-like"/>
</dbReference>
<dbReference type="PANTHER" id="PTHR23316">
    <property type="entry name" value="IMPORTIN ALPHA"/>
    <property type="match status" value="1"/>
</dbReference>
<name>A0A388K6S0_CHABU</name>
<dbReference type="AlphaFoldDB" id="A0A388K6S0"/>
<dbReference type="SMART" id="SM00185">
    <property type="entry name" value="ARM"/>
    <property type="match status" value="7"/>
</dbReference>
<dbReference type="Gramene" id="GBG65731">
    <property type="protein sequence ID" value="GBG65731"/>
    <property type="gene ID" value="CBR_g52325"/>
</dbReference>
<dbReference type="Pfam" id="PF16186">
    <property type="entry name" value="Arm_3"/>
    <property type="match status" value="1"/>
</dbReference>
<dbReference type="Pfam" id="PF00514">
    <property type="entry name" value="Arm"/>
    <property type="match status" value="2"/>
</dbReference>
<feature type="compositionally biased region" description="Gly residues" evidence="4">
    <location>
        <begin position="7"/>
        <end position="20"/>
    </location>
</feature>
<dbReference type="EMBL" id="BFEA01000065">
    <property type="protein sequence ID" value="GBG65731.1"/>
    <property type="molecule type" value="Genomic_DNA"/>
</dbReference>
<dbReference type="Proteomes" id="UP000265515">
    <property type="component" value="Unassembled WGS sequence"/>
</dbReference>
<keyword evidence="6" id="KW-1185">Reference proteome</keyword>
<keyword evidence="2" id="KW-0813">Transport</keyword>
<evidence type="ECO:0000313" key="5">
    <source>
        <dbReference type="EMBL" id="GBG65731.1"/>
    </source>
</evidence>
<feature type="region of interest" description="Disordered" evidence="4">
    <location>
        <begin position="627"/>
        <end position="652"/>
    </location>
</feature>
<evidence type="ECO:0000256" key="1">
    <source>
        <dbReference type="ARBA" id="ARBA00010394"/>
    </source>
</evidence>
<evidence type="ECO:0000256" key="4">
    <source>
        <dbReference type="SAM" id="MobiDB-lite"/>
    </source>
</evidence>
<dbReference type="GO" id="GO:0015031">
    <property type="term" value="P:protein transport"/>
    <property type="evidence" value="ECO:0007669"/>
    <property type="project" value="UniProtKB-KW"/>
</dbReference>
<dbReference type="InterPro" id="IPR032413">
    <property type="entry name" value="Arm_3"/>
</dbReference>